<organism evidence="2">
    <name type="scientific">marine sediment metagenome</name>
    <dbReference type="NCBI Taxonomy" id="412755"/>
    <lineage>
        <taxon>unclassified sequences</taxon>
        <taxon>metagenomes</taxon>
        <taxon>ecological metagenomes</taxon>
    </lineage>
</organism>
<keyword evidence="1" id="KW-0472">Membrane</keyword>
<dbReference type="EMBL" id="BARV01030686">
    <property type="protein sequence ID" value="GAI44103.1"/>
    <property type="molecule type" value="Genomic_DNA"/>
</dbReference>
<feature type="transmembrane region" description="Helical" evidence="1">
    <location>
        <begin position="40"/>
        <end position="59"/>
    </location>
</feature>
<keyword evidence="1" id="KW-1133">Transmembrane helix</keyword>
<evidence type="ECO:0000313" key="2">
    <source>
        <dbReference type="EMBL" id="GAI44103.1"/>
    </source>
</evidence>
<name>X1NKI1_9ZZZZ</name>
<accession>X1NKI1</accession>
<comment type="caution">
    <text evidence="2">The sequence shown here is derived from an EMBL/GenBank/DDBJ whole genome shotgun (WGS) entry which is preliminary data.</text>
</comment>
<protein>
    <recommendedName>
        <fullName evidence="3">TM2 domain-containing protein</fullName>
    </recommendedName>
</protein>
<gene>
    <name evidence="2" type="ORF">S06H3_48699</name>
</gene>
<evidence type="ECO:0008006" key="3">
    <source>
        <dbReference type="Google" id="ProtNLM"/>
    </source>
</evidence>
<sequence>MFGFGQIYAGRVGKGLAFLFAGLILDITATLLIIGGMVDWSLLVGGILISIVAFGIWLWQIFDARESVREYNRKIYKE</sequence>
<keyword evidence="1" id="KW-0812">Transmembrane</keyword>
<reference evidence="2" key="1">
    <citation type="journal article" date="2014" name="Front. Microbiol.">
        <title>High frequency of phylogenetically diverse reductive dehalogenase-homologous genes in deep subseafloor sedimentary metagenomes.</title>
        <authorList>
            <person name="Kawai M."/>
            <person name="Futagami T."/>
            <person name="Toyoda A."/>
            <person name="Takaki Y."/>
            <person name="Nishi S."/>
            <person name="Hori S."/>
            <person name="Arai W."/>
            <person name="Tsubouchi T."/>
            <person name="Morono Y."/>
            <person name="Uchiyama I."/>
            <person name="Ito T."/>
            <person name="Fujiyama A."/>
            <person name="Inagaki F."/>
            <person name="Takami H."/>
        </authorList>
    </citation>
    <scope>NUCLEOTIDE SEQUENCE</scope>
    <source>
        <strain evidence="2">Expedition CK06-06</strain>
    </source>
</reference>
<proteinExistence type="predicted"/>
<dbReference type="AlphaFoldDB" id="X1NKI1"/>
<evidence type="ECO:0000256" key="1">
    <source>
        <dbReference type="SAM" id="Phobius"/>
    </source>
</evidence>
<feature type="transmembrane region" description="Helical" evidence="1">
    <location>
        <begin position="12"/>
        <end position="34"/>
    </location>
</feature>